<organism evidence="1">
    <name type="scientific">marine sediment metagenome</name>
    <dbReference type="NCBI Taxonomy" id="412755"/>
    <lineage>
        <taxon>unclassified sequences</taxon>
        <taxon>metagenomes</taxon>
        <taxon>ecological metagenomes</taxon>
    </lineage>
</organism>
<accession>X1K7Z7</accession>
<evidence type="ECO:0000313" key="1">
    <source>
        <dbReference type="EMBL" id="GAH86369.1"/>
    </source>
</evidence>
<dbReference type="AlphaFoldDB" id="X1K7Z7"/>
<proteinExistence type="predicted"/>
<dbReference type="EMBL" id="BARU01045276">
    <property type="protein sequence ID" value="GAH86369.1"/>
    <property type="molecule type" value="Genomic_DNA"/>
</dbReference>
<reference evidence="1" key="1">
    <citation type="journal article" date="2014" name="Front. Microbiol.">
        <title>High frequency of phylogenetically diverse reductive dehalogenase-homologous genes in deep subseafloor sedimentary metagenomes.</title>
        <authorList>
            <person name="Kawai M."/>
            <person name="Futagami T."/>
            <person name="Toyoda A."/>
            <person name="Takaki Y."/>
            <person name="Nishi S."/>
            <person name="Hori S."/>
            <person name="Arai W."/>
            <person name="Tsubouchi T."/>
            <person name="Morono Y."/>
            <person name="Uchiyama I."/>
            <person name="Ito T."/>
            <person name="Fujiyama A."/>
            <person name="Inagaki F."/>
            <person name="Takami H."/>
        </authorList>
    </citation>
    <scope>NUCLEOTIDE SEQUENCE</scope>
    <source>
        <strain evidence="1">Expedition CK06-06</strain>
    </source>
</reference>
<gene>
    <name evidence="1" type="ORF">S03H2_68766</name>
</gene>
<sequence>MYYREVKILPQEALGAAGTRTMDINITDPISKLSVIFDKRNADDTPKGHPGLCIKNILVCDGADVLYSMDGCHGQSMAYFTDNKQPPSVISYLSG</sequence>
<comment type="caution">
    <text evidence="1">The sequence shown here is derived from an EMBL/GenBank/DDBJ whole genome shotgun (WGS) entry which is preliminary data.</text>
</comment>
<feature type="non-terminal residue" evidence="1">
    <location>
        <position position="95"/>
    </location>
</feature>
<name>X1K7Z7_9ZZZZ</name>
<protein>
    <submittedName>
        <fullName evidence="1">Uncharacterized protein</fullName>
    </submittedName>
</protein>